<feature type="region of interest" description="Disordered" evidence="1">
    <location>
        <begin position="107"/>
        <end position="129"/>
    </location>
</feature>
<dbReference type="Proteomes" id="UP001302349">
    <property type="component" value="Chromosome"/>
</dbReference>
<feature type="transmembrane region" description="Helical" evidence="2">
    <location>
        <begin position="7"/>
        <end position="28"/>
    </location>
</feature>
<evidence type="ECO:0000313" key="3">
    <source>
        <dbReference type="EMBL" id="WOK05859.1"/>
    </source>
</evidence>
<name>A0ABZ0IN18_9BACT</name>
<feature type="transmembrane region" description="Helical" evidence="2">
    <location>
        <begin position="63"/>
        <end position="84"/>
    </location>
</feature>
<dbReference type="EMBL" id="CP136051">
    <property type="protein sequence ID" value="WOK05859.1"/>
    <property type="molecule type" value="Genomic_DNA"/>
</dbReference>
<keyword evidence="2" id="KW-0812">Transmembrane</keyword>
<evidence type="ECO:0000256" key="1">
    <source>
        <dbReference type="SAM" id="MobiDB-lite"/>
    </source>
</evidence>
<gene>
    <name evidence="3" type="ORF">RT717_22550</name>
</gene>
<sequence length="129" mass="15246">MLKRFRYIFYLVYVLYALMLLYLCVKLLKVPDATEDAFYLYLKETFGGYFGVISFLETYFRSFQIFTILAVVFSFLILFSDFFGKLFLRRKIARLEGEVNDLKAKLYDREQKTTPPSITTTQPSSSDEK</sequence>
<evidence type="ECO:0000256" key="2">
    <source>
        <dbReference type="SAM" id="Phobius"/>
    </source>
</evidence>
<accession>A0ABZ0IN18</accession>
<keyword evidence="2" id="KW-0472">Membrane</keyword>
<proteinExistence type="predicted"/>
<protein>
    <submittedName>
        <fullName evidence="3">Uncharacterized protein</fullName>
    </submittedName>
</protein>
<organism evidence="3 4">
    <name type="scientific">Imperialibacter roseus</name>
    <dbReference type="NCBI Taxonomy" id="1324217"/>
    <lineage>
        <taxon>Bacteria</taxon>
        <taxon>Pseudomonadati</taxon>
        <taxon>Bacteroidota</taxon>
        <taxon>Cytophagia</taxon>
        <taxon>Cytophagales</taxon>
        <taxon>Flammeovirgaceae</taxon>
        <taxon>Imperialibacter</taxon>
    </lineage>
</organism>
<keyword evidence="4" id="KW-1185">Reference proteome</keyword>
<feature type="compositionally biased region" description="Low complexity" evidence="1">
    <location>
        <begin position="113"/>
        <end position="129"/>
    </location>
</feature>
<dbReference type="RefSeq" id="WP_317488609.1">
    <property type="nucleotide sequence ID" value="NZ_CP136051.1"/>
</dbReference>
<keyword evidence="2" id="KW-1133">Transmembrane helix</keyword>
<evidence type="ECO:0000313" key="4">
    <source>
        <dbReference type="Proteomes" id="UP001302349"/>
    </source>
</evidence>
<reference evidence="3 4" key="1">
    <citation type="journal article" date="2023" name="Microbiol. Resour. Announc.">
        <title>Complete Genome Sequence of Imperialibacter roseus strain P4T.</title>
        <authorList>
            <person name="Tizabi D.R."/>
            <person name="Bachvaroff T."/>
            <person name="Hill R.T."/>
        </authorList>
    </citation>
    <scope>NUCLEOTIDE SEQUENCE [LARGE SCALE GENOMIC DNA]</scope>
    <source>
        <strain evidence="3 4">P4T</strain>
    </source>
</reference>